<dbReference type="PROSITE" id="PS50983">
    <property type="entry name" value="FE_B12_PBP"/>
    <property type="match status" value="1"/>
</dbReference>
<dbReference type="AlphaFoldDB" id="A0A6G9IBT2"/>
<feature type="chain" id="PRO_5026017264" evidence="1">
    <location>
        <begin position="29"/>
        <end position="378"/>
    </location>
</feature>
<dbReference type="RefSeq" id="WP_166915706.1">
    <property type="nucleotide sequence ID" value="NZ_CP050253.1"/>
</dbReference>
<name>A0A6G9IBT2_9GAMM</name>
<evidence type="ECO:0000259" key="2">
    <source>
        <dbReference type="PROSITE" id="PS50983"/>
    </source>
</evidence>
<gene>
    <name evidence="3" type="ORF">IPMB12_05460</name>
</gene>
<protein>
    <submittedName>
        <fullName evidence="3">ABC transporter substrate-binding protein</fullName>
    </submittedName>
</protein>
<proteinExistence type="predicted"/>
<dbReference type="CDD" id="cd01139">
    <property type="entry name" value="TroA_f"/>
    <property type="match status" value="1"/>
</dbReference>
<dbReference type="EMBL" id="CP050253">
    <property type="protein sequence ID" value="QIQ21174.1"/>
    <property type="molecule type" value="Genomic_DNA"/>
</dbReference>
<dbReference type="PROSITE" id="PS51257">
    <property type="entry name" value="PROKAR_LIPOPROTEIN"/>
    <property type="match status" value="1"/>
</dbReference>
<organism evidence="3 4">
    <name type="scientific">Zophobihabitans entericus</name>
    <dbReference type="NCBI Taxonomy" id="1635327"/>
    <lineage>
        <taxon>Bacteria</taxon>
        <taxon>Pseudomonadati</taxon>
        <taxon>Pseudomonadota</taxon>
        <taxon>Gammaproteobacteria</taxon>
        <taxon>Orbales</taxon>
        <taxon>Orbaceae</taxon>
        <taxon>Zophobihabitans</taxon>
    </lineage>
</organism>
<dbReference type="Proteomes" id="UP000501168">
    <property type="component" value="Chromosome"/>
</dbReference>
<dbReference type="InterPro" id="IPR002491">
    <property type="entry name" value="ABC_transptr_periplasmic_BD"/>
</dbReference>
<dbReference type="KEGG" id="orb:IPMB12_05460"/>
<keyword evidence="4" id="KW-1185">Reference proteome</keyword>
<keyword evidence="1" id="KW-0732">Signal</keyword>
<evidence type="ECO:0000313" key="4">
    <source>
        <dbReference type="Proteomes" id="UP000501168"/>
    </source>
</evidence>
<dbReference type="InParanoid" id="A0A6G9IBT2"/>
<dbReference type="Pfam" id="PF01497">
    <property type="entry name" value="Peripla_BP_2"/>
    <property type="match status" value="1"/>
</dbReference>
<accession>A0A6G9IBT2</accession>
<dbReference type="InterPro" id="IPR050902">
    <property type="entry name" value="ABC_Transporter_SBP"/>
</dbReference>
<feature type="domain" description="Fe/B12 periplasmic-binding" evidence="2">
    <location>
        <begin position="47"/>
        <end position="348"/>
    </location>
</feature>
<evidence type="ECO:0000313" key="3">
    <source>
        <dbReference type="EMBL" id="QIQ21174.1"/>
    </source>
</evidence>
<dbReference type="PANTHER" id="PTHR30535">
    <property type="entry name" value="VITAMIN B12-BINDING PROTEIN"/>
    <property type="match status" value="1"/>
</dbReference>
<reference evidence="3 4" key="1">
    <citation type="submission" date="2020-03" db="EMBL/GenBank/DDBJ databases">
        <title>Complete genome sequence of Orbus sp. IPMB12 (BCRC 80908).</title>
        <authorList>
            <person name="Lo W.-S."/>
            <person name="Chang T.-H."/>
            <person name="Kuo C.-H."/>
        </authorList>
    </citation>
    <scope>NUCLEOTIDE SEQUENCE [LARGE SCALE GENOMIC DNA]</scope>
    <source>
        <strain evidence="3 4">IPMB12</strain>
    </source>
</reference>
<dbReference type="PANTHER" id="PTHR30535:SF34">
    <property type="entry name" value="MOLYBDATE-BINDING PROTEIN MOLA"/>
    <property type="match status" value="1"/>
</dbReference>
<evidence type="ECO:0000256" key="1">
    <source>
        <dbReference type="SAM" id="SignalP"/>
    </source>
</evidence>
<sequence>MKSNKALTKTFAAVALSIGCLFSSMAMAKTVVDIVGREVEVPEQVNRILLGEGRIIHSLALLEGDKPFARIAGWQGDFRKLDTQNYEVYREKFPEIDKIPLIGNTTEDSISAEKVLTLNPDIAVFGLSGHGPGRDSQLVKLLESSGVPVIFVDFRSYPMKNTIPSMRLLGDALNREAEATRYINFYEENLKRVTDVVNPIPEDQRTTVFIELKAATSEDCCSTAGNGNMGEFIDAAGGLNISKSLLPATLGHVNLEKIIAVDPQVYIVSGTQAPDSKNIGAKLGALVTEDQSRATAAAVFDRNGIRDLTAVKTKNTHAIWHGYYNSAYNILAIQAFAKWFYPEKFADLDPKQTMNELYSEFLAVEPRGTFWVDNYTAE</sequence>
<dbReference type="SUPFAM" id="SSF53807">
    <property type="entry name" value="Helical backbone' metal receptor"/>
    <property type="match status" value="1"/>
</dbReference>
<dbReference type="Gene3D" id="3.40.50.1980">
    <property type="entry name" value="Nitrogenase molybdenum iron protein domain"/>
    <property type="match status" value="2"/>
</dbReference>
<feature type="signal peptide" evidence="1">
    <location>
        <begin position="1"/>
        <end position="28"/>
    </location>
</feature>